<evidence type="ECO:0000256" key="6">
    <source>
        <dbReference type="SAM" id="SignalP"/>
    </source>
</evidence>
<evidence type="ECO:0000256" key="1">
    <source>
        <dbReference type="ARBA" id="ARBA00000971"/>
    </source>
</evidence>
<proteinExistence type="inferred from homology"/>
<keyword evidence="5 8" id="KW-0413">Isomerase</keyword>
<dbReference type="Pfam" id="PF13145">
    <property type="entry name" value="Rotamase_2"/>
    <property type="match status" value="1"/>
</dbReference>
<feature type="chain" id="PRO_5045432615" description="peptidylprolyl isomerase" evidence="6">
    <location>
        <begin position="24"/>
        <end position="274"/>
    </location>
</feature>
<dbReference type="PANTHER" id="PTHR47245">
    <property type="entry name" value="PEPTIDYLPROLYL ISOMERASE"/>
    <property type="match status" value="1"/>
</dbReference>
<organism evidence="8 9">
    <name type="scientific">Viridibacterium curvum</name>
    <dbReference type="NCBI Taxonomy" id="1101404"/>
    <lineage>
        <taxon>Bacteria</taxon>
        <taxon>Pseudomonadati</taxon>
        <taxon>Pseudomonadota</taxon>
        <taxon>Betaproteobacteria</taxon>
        <taxon>Rhodocyclales</taxon>
        <taxon>Rhodocyclaceae</taxon>
        <taxon>Viridibacterium</taxon>
    </lineage>
</organism>
<protein>
    <recommendedName>
        <fullName evidence="3">peptidylprolyl isomerase</fullName>
        <ecNumber evidence="3">5.2.1.8</ecNumber>
    </recommendedName>
</protein>
<dbReference type="RefSeq" id="WP_345531251.1">
    <property type="nucleotide sequence ID" value="NZ_BAABLD010000002.1"/>
</dbReference>
<dbReference type="InterPro" id="IPR046357">
    <property type="entry name" value="PPIase_dom_sf"/>
</dbReference>
<dbReference type="PANTHER" id="PTHR47245:SF2">
    <property type="entry name" value="PEPTIDYL-PROLYL CIS-TRANS ISOMERASE HP_0175-RELATED"/>
    <property type="match status" value="1"/>
</dbReference>
<evidence type="ECO:0000259" key="7">
    <source>
        <dbReference type="PROSITE" id="PS50198"/>
    </source>
</evidence>
<dbReference type="InterPro" id="IPR000297">
    <property type="entry name" value="PPIase_PpiC"/>
</dbReference>
<dbReference type="EMBL" id="BAABLD010000002">
    <property type="protein sequence ID" value="GAA5159206.1"/>
    <property type="molecule type" value="Genomic_DNA"/>
</dbReference>
<keyword evidence="9" id="KW-1185">Reference proteome</keyword>
<dbReference type="Proteomes" id="UP001500547">
    <property type="component" value="Unassembled WGS sequence"/>
</dbReference>
<comment type="caution">
    <text evidence="8">The sequence shown here is derived from an EMBL/GenBank/DDBJ whole genome shotgun (WGS) entry which is preliminary data.</text>
</comment>
<dbReference type="EC" id="5.2.1.8" evidence="3"/>
<dbReference type="GO" id="GO:0016853">
    <property type="term" value="F:isomerase activity"/>
    <property type="evidence" value="ECO:0007669"/>
    <property type="project" value="UniProtKB-KW"/>
</dbReference>
<accession>A0ABP9QA40</accession>
<gene>
    <name evidence="8" type="ORF">GCM10025770_05040</name>
</gene>
<evidence type="ECO:0000256" key="2">
    <source>
        <dbReference type="ARBA" id="ARBA00007656"/>
    </source>
</evidence>
<keyword evidence="6" id="KW-0732">Signal</keyword>
<name>A0ABP9QA40_9RHOO</name>
<evidence type="ECO:0000256" key="5">
    <source>
        <dbReference type="PROSITE-ProRule" id="PRU00278"/>
    </source>
</evidence>
<dbReference type="Gene3D" id="3.10.50.40">
    <property type="match status" value="1"/>
</dbReference>
<reference evidence="9" key="1">
    <citation type="journal article" date="2019" name="Int. J. Syst. Evol. Microbiol.">
        <title>The Global Catalogue of Microorganisms (GCM) 10K type strain sequencing project: providing services to taxonomists for standard genome sequencing and annotation.</title>
        <authorList>
            <consortium name="The Broad Institute Genomics Platform"/>
            <consortium name="The Broad Institute Genome Sequencing Center for Infectious Disease"/>
            <person name="Wu L."/>
            <person name="Ma J."/>
        </authorList>
    </citation>
    <scope>NUCLEOTIDE SEQUENCE [LARGE SCALE GENOMIC DNA]</scope>
    <source>
        <strain evidence="9">JCM 18715</strain>
    </source>
</reference>
<dbReference type="Gene3D" id="1.10.8.1040">
    <property type="match status" value="1"/>
</dbReference>
<comment type="catalytic activity">
    <reaction evidence="1">
        <text>[protein]-peptidylproline (omega=180) = [protein]-peptidylproline (omega=0)</text>
        <dbReference type="Rhea" id="RHEA:16237"/>
        <dbReference type="Rhea" id="RHEA-COMP:10747"/>
        <dbReference type="Rhea" id="RHEA-COMP:10748"/>
        <dbReference type="ChEBI" id="CHEBI:83833"/>
        <dbReference type="ChEBI" id="CHEBI:83834"/>
        <dbReference type="EC" id="5.2.1.8"/>
    </reaction>
</comment>
<dbReference type="SUPFAM" id="SSF109998">
    <property type="entry name" value="Triger factor/SurA peptide-binding domain-like"/>
    <property type="match status" value="1"/>
</dbReference>
<evidence type="ECO:0000313" key="8">
    <source>
        <dbReference type="EMBL" id="GAA5159206.1"/>
    </source>
</evidence>
<sequence>MNFKLSILAVSLISLGALQSAHAQAAKKPAAGAKPAANAVATVNGTPLSKAMAQSLLMQIATQNPDVERTPPEVLNQEIREELIKRELLAQQARKAGVDKKDEFNGRLELARQTLLMGAYLESYVAAHPISEEAIKTEYNRLIQMRGDKEYKLRHIQTETEADAQALIKRLDGGARFDDVVKESKDIGSRDNGGDLGWMNPNPAFAAAVAQLRKGNYTKTPVKTEWGYHVILLEDERKPEAPDFDSVKDRVRDNLIQQMIQRHVDELRKSAKVE</sequence>
<evidence type="ECO:0000256" key="3">
    <source>
        <dbReference type="ARBA" id="ARBA00013194"/>
    </source>
</evidence>
<dbReference type="PROSITE" id="PS50198">
    <property type="entry name" value="PPIC_PPIASE_2"/>
    <property type="match status" value="1"/>
</dbReference>
<keyword evidence="4 5" id="KW-0697">Rotamase</keyword>
<feature type="domain" description="PpiC" evidence="7">
    <location>
        <begin position="148"/>
        <end position="235"/>
    </location>
</feature>
<dbReference type="InterPro" id="IPR027304">
    <property type="entry name" value="Trigger_fact/SurA_dom_sf"/>
</dbReference>
<dbReference type="InterPro" id="IPR050245">
    <property type="entry name" value="PrsA_foldase"/>
</dbReference>
<evidence type="ECO:0000256" key="4">
    <source>
        <dbReference type="ARBA" id="ARBA00023110"/>
    </source>
</evidence>
<evidence type="ECO:0000313" key="9">
    <source>
        <dbReference type="Proteomes" id="UP001500547"/>
    </source>
</evidence>
<comment type="similarity">
    <text evidence="2">Belongs to the PpiC/parvulin rotamase family.</text>
</comment>
<dbReference type="SUPFAM" id="SSF54534">
    <property type="entry name" value="FKBP-like"/>
    <property type="match status" value="1"/>
</dbReference>
<feature type="signal peptide" evidence="6">
    <location>
        <begin position="1"/>
        <end position="23"/>
    </location>
</feature>